<comment type="caution">
    <text evidence="9">The sequence shown here is derived from an EMBL/GenBank/DDBJ whole genome shotgun (WGS) entry which is preliminary data.</text>
</comment>
<evidence type="ECO:0000256" key="3">
    <source>
        <dbReference type="ARBA" id="ARBA00022737"/>
    </source>
</evidence>
<reference evidence="9 10" key="1">
    <citation type="journal article" date="2013" name="BMC Genomics">
        <title>The miniature genome of a carnivorous plant Genlisea aurea contains a low number of genes and short non-coding sequences.</title>
        <authorList>
            <person name="Leushkin E.V."/>
            <person name="Sutormin R.A."/>
            <person name="Nabieva E.R."/>
            <person name="Penin A.A."/>
            <person name="Kondrashov A.S."/>
            <person name="Logacheva M.D."/>
        </authorList>
    </citation>
    <scope>NUCLEOTIDE SEQUENCE [LARGE SCALE GENOMIC DNA]</scope>
</reference>
<evidence type="ECO:0000256" key="2">
    <source>
        <dbReference type="ARBA" id="ARBA00022614"/>
    </source>
</evidence>
<feature type="non-terminal residue" evidence="9">
    <location>
        <position position="1"/>
    </location>
</feature>
<dbReference type="GO" id="GO:0098542">
    <property type="term" value="P:defense response to other organism"/>
    <property type="evidence" value="ECO:0007669"/>
    <property type="project" value="TreeGrafter"/>
</dbReference>
<feature type="domain" description="Disease resistance protein winged helix" evidence="8">
    <location>
        <begin position="161"/>
        <end position="231"/>
    </location>
</feature>
<keyword evidence="4" id="KW-0547">Nucleotide-binding</keyword>
<dbReference type="GO" id="GO:0005524">
    <property type="term" value="F:ATP binding"/>
    <property type="evidence" value="ECO:0007669"/>
    <property type="project" value="UniProtKB-KW"/>
</dbReference>
<evidence type="ECO:0000256" key="1">
    <source>
        <dbReference type="ARBA" id="ARBA00008894"/>
    </source>
</evidence>
<sequence>LKKRRYLIVVDDIWSSNVWDDVKRTIPDDCNRSRVLLTTRDESVANYALSSSTILRLKPMDMETSWCLFERLVFGEKSCPPELMSEGKIIVKGCGGLPLAISVVSGILSNVGYAADSWKRISEDVNGALSNGDKHFTDILSLSYYHLPAHLQPCFLYISAFPEDYEINKSYLVKCLVAEGFLEAGNTKDDDADEIVGRYLDDLLKRNLIMVTDRKWDGEVTHFGIHDLLREIGAARAKEENFFHDAKDANL</sequence>
<name>S8E9C4_9LAMI</name>
<dbReference type="InterPro" id="IPR036388">
    <property type="entry name" value="WH-like_DNA-bd_sf"/>
</dbReference>
<keyword evidence="2" id="KW-0433">Leucine-rich repeat</keyword>
<evidence type="ECO:0000256" key="4">
    <source>
        <dbReference type="ARBA" id="ARBA00022741"/>
    </source>
</evidence>
<evidence type="ECO:0000256" key="6">
    <source>
        <dbReference type="ARBA" id="ARBA00022840"/>
    </source>
</evidence>
<dbReference type="Gene3D" id="1.10.8.430">
    <property type="entry name" value="Helical domain of apoptotic protease-activating factors"/>
    <property type="match status" value="1"/>
</dbReference>
<dbReference type="InterPro" id="IPR042197">
    <property type="entry name" value="Apaf_helical"/>
</dbReference>
<feature type="non-terminal residue" evidence="9">
    <location>
        <position position="251"/>
    </location>
</feature>
<comment type="similarity">
    <text evidence="1">Belongs to the disease resistance NB-LRR family.</text>
</comment>
<keyword evidence="6" id="KW-0067">ATP-binding</keyword>
<accession>S8E9C4</accession>
<organism evidence="9 10">
    <name type="scientific">Genlisea aurea</name>
    <dbReference type="NCBI Taxonomy" id="192259"/>
    <lineage>
        <taxon>Eukaryota</taxon>
        <taxon>Viridiplantae</taxon>
        <taxon>Streptophyta</taxon>
        <taxon>Embryophyta</taxon>
        <taxon>Tracheophyta</taxon>
        <taxon>Spermatophyta</taxon>
        <taxon>Magnoliopsida</taxon>
        <taxon>eudicotyledons</taxon>
        <taxon>Gunneridae</taxon>
        <taxon>Pentapetalae</taxon>
        <taxon>asterids</taxon>
        <taxon>lamiids</taxon>
        <taxon>Lamiales</taxon>
        <taxon>Lentibulariaceae</taxon>
        <taxon>Genlisea</taxon>
    </lineage>
</organism>
<dbReference type="EMBL" id="AUSU01000827">
    <property type="protein sequence ID" value="EPS72468.1"/>
    <property type="molecule type" value="Genomic_DNA"/>
</dbReference>
<dbReference type="FunFam" id="1.10.10.10:FF:000322">
    <property type="entry name" value="Probable disease resistance protein At1g63360"/>
    <property type="match status" value="1"/>
</dbReference>
<evidence type="ECO:0000259" key="8">
    <source>
        <dbReference type="Pfam" id="PF23559"/>
    </source>
</evidence>
<dbReference type="AlphaFoldDB" id="S8E9C4"/>
<dbReference type="InterPro" id="IPR027417">
    <property type="entry name" value="P-loop_NTPase"/>
</dbReference>
<evidence type="ECO:0000313" key="10">
    <source>
        <dbReference type="Proteomes" id="UP000015453"/>
    </source>
</evidence>
<dbReference type="Gene3D" id="1.10.10.10">
    <property type="entry name" value="Winged helix-like DNA-binding domain superfamily/Winged helix DNA-binding domain"/>
    <property type="match status" value="1"/>
</dbReference>
<dbReference type="OrthoDB" id="1935686at2759"/>
<gene>
    <name evidence="9" type="ORF">M569_02292</name>
</gene>
<evidence type="ECO:0000313" key="9">
    <source>
        <dbReference type="EMBL" id="EPS72468.1"/>
    </source>
</evidence>
<dbReference type="InterPro" id="IPR002182">
    <property type="entry name" value="NB-ARC"/>
</dbReference>
<keyword evidence="10" id="KW-1185">Reference proteome</keyword>
<dbReference type="Gene3D" id="3.40.50.300">
    <property type="entry name" value="P-loop containing nucleotide triphosphate hydrolases"/>
    <property type="match status" value="1"/>
</dbReference>
<keyword evidence="5" id="KW-0611">Plant defense</keyword>
<dbReference type="InterPro" id="IPR044974">
    <property type="entry name" value="Disease_R_plants"/>
</dbReference>
<dbReference type="SUPFAM" id="SSF52540">
    <property type="entry name" value="P-loop containing nucleoside triphosphate hydrolases"/>
    <property type="match status" value="1"/>
</dbReference>
<keyword evidence="3" id="KW-0677">Repeat</keyword>
<dbReference type="GO" id="GO:0043531">
    <property type="term" value="F:ADP binding"/>
    <property type="evidence" value="ECO:0007669"/>
    <property type="project" value="InterPro"/>
</dbReference>
<dbReference type="InterPro" id="IPR058922">
    <property type="entry name" value="WHD_DRP"/>
</dbReference>
<dbReference type="PANTHER" id="PTHR23155">
    <property type="entry name" value="DISEASE RESISTANCE PROTEIN RP"/>
    <property type="match status" value="1"/>
</dbReference>
<evidence type="ECO:0000259" key="7">
    <source>
        <dbReference type="Pfam" id="PF00931"/>
    </source>
</evidence>
<protein>
    <submittedName>
        <fullName evidence="9">Uncharacterized protein</fullName>
    </submittedName>
</protein>
<dbReference type="Proteomes" id="UP000015453">
    <property type="component" value="Unassembled WGS sequence"/>
</dbReference>
<dbReference type="PANTHER" id="PTHR23155:SF1205">
    <property type="entry name" value="DISEASE RESISTANCE PROTEIN RPM1"/>
    <property type="match status" value="1"/>
</dbReference>
<evidence type="ECO:0000256" key="5">
    <source>
        <dbReference type="ARBA" id="ARBA00022821"/>
    </source>
</evidence>
<feature type="domain" description="NB-ARC" evidence="7">
    <location>
        <begin position="1"/>
        <end position="78"/>
    </location>
</feature>
<dbReference type="Pfam" id="PF23559">
    <property type="entry name" value="WHD_DRP"/>
    <property type="match status" value="1"/>
</dbReference>
<dbReference type="Pfam" id="PF00931">
    <property type="entry name" value="NB-ARC"/>
    <property type="match status" value="1"/>
</dbReference>
<proteinExistence type="inferred from homology"/>